<dbReference type="InParanoid" id="A0A2K2CXT7"/>
<evidence type="ECO:0000313" key="2">
    <source>
        <dbReference type="EnsemblPlants" id="PNT66836"/>
    </source>
</evidence>
<keyword evidence="3" id="KW-1185">Reference proteome</keyword>
<evidence type="ECO:0000313" key="1">
    <source>
        <dbReference type="EMBL" id="PNT66836.1"/>
    </source>
</evidence>
<reference evidence="2" key="3">
    <citation type="submission" date="2018-08" db="UniProtKB">
        <authorList>
            <consortium name="EnsemblPlants"/>
        </authorList>
    </citation>
    <scope>IDENTIFICATION</scope>
    <source>
        <strain evidence="2">cv. Bd21</strain>
    </source>
</reference>
<gene>
    <name evidence="1" type="ORF">BRADI_3g17513v3</name>
</gene>
<accession>A0A2K2CXT7</accession>
<dbReference type="EnsemblPlants" id="PNT66836">
    <property type="protein sequence ID" value="PNT66836"/>
    <property type="gene ID" value="BRADI_3g17513v3"/>
</dbReference>
<dbReference type="Proteomes" id="UP000008810">
    <property type="component" value="Chromosome 3"/>
</dbReference>
<protein>
    <submittedName>
        <fullName evidence="1 2">Uncharacterized protein</fullName>
    </submittedName>
</protein>
<dbReference type="EMBL" id="CM000882">
    <property type="protein sequence ID" value="PNT66836.1"/>
    <property type="molecule type" value="Genomic_DNA"/>
</dbReference>
<proteinExistence type="predicted"/>
<name>A0A2K2CXT7_BRADI</name>
<dbReference type="Gramene" id="PNT66836">
    <property type="protein sequence ID" value="PNT66836"/>
    <property type="gene ID" value="BRADI_3g17513v3"/>
</dbReference>
<reference evidence="1 2" key="1">
    <citation type="journal article" date="2010" name="Nature">
        <title>Genome sequencing and analysis of the model grass Brachypodium distachyon.</title>
        <authorList>
            <consortium name="International Brachypodium Initiative"/>
        </authorList>
    </citation>
    <scope>NUCLEOTIDE SEQUENCE [LARGE SCALE GENOMIC DNA]</scope>
    <source>
        <strain evidence="1 2">Bd21</strain>
    </source>
</reference>
<dbReference type="AlphaFoldDB" id="A0A2K2CXT7"/>
<evidence type="ECO:0000313" key="3">
    <source>
        <dbReference type="Proteomes" id="UP000008810"/>
    </source>
</evidence>
<sequence length="132" mass="15127">MVARLSPLRHHLRLDLRSTRRPSVFNVGVLVASVPSRGERKSRVHERNERGKLVIFQLPKSINRRTPTHIWDGWHLLEVMPRPLSSQVTRLRLLQSSSGQASRPTLSFRLSKSLDVRLRFLKSSSGEASRTT</sequence>
<organism evidence="1">
    <name type="scientific">Brachypodium distachyon</name>
    <name type="common">Purple false brome</name>
    <name type="synonym">Trachynia distachya</name>
    <dbReference type="NCBI Taxonomy" id="15368"/>
    <lineage>
        <taxon>Eukaryota</taxon>
        <taxon>Viridiplantae</taxon>
        <taxon>Streptophyta</taxon>
        <taxon>Embryophyta</taxon>
        <taxon>Tracheophyta</taxon>
        <taxon>Spermatophyta</taxon>
        <taxon>Magnoliopsida</taxon>
        <taxon>Liliopsida</taxon>
        <taxon>Poales</taxon>
        <taxon>Poaceae</taxon>
        <taxon>BOP clade</taxon>
        <taxon>Pooideae</taxon>
        <taxon>Stipodae</taxon>
        <taxon>Brachypodieae</taxon>
        <taxon>Brachypodium</taxon>
    </lineage>
</organism>
<reference evidence="1" key="2">
    <citation type="submission" date="2017-06" db="EMBL/GenBank/DDBJ databases">
        <title>WGS assembly of Brachypodium distachyon.</title>
        <authorList>
            <consortium name="The International Brachypodium Initiative"/>
            <person name="Lucas S."/>
            <person name="Harmon-Smith M."/>
            <person name="Lail K."/>
            <person name="Tice H."/>
            <person name="Grimwood J."/>
            <person name="Bruce D."/>
            <person name="Barry K."/>
            <person name="Shu S."/>
            <person name="Lindquist E."/>
            <person name="Wang M."/>
            <person name="Pitluck S."/>
            <person name="Vogel J.P."/>
            <person name="Garvin D.F."/>
            <person name="Mockler T.C."/>
            <person name="Schmutz J."/>
            <person name="Rokhsar D."/>
            <person name="Bevan M.W."/>
        </authorList>
    </citation>
    <scope>NUCLEOTIDE SEQUENCE</scope>
    <source>
        <strain evidence="1">Bd21</strain>
    </source>
</reference>